<dbReference type="EC" id="3.1.-.-" evidence="3"/>
<evidence type="ECO:0000259" key="1">
    <source>
        <dbReference type="Pfam" id="PF13472"/>
    </source>
</evidence>
<dbReference type="Pfam" id="PF13472">
    <property type="entry name" value="Lipase_GDSL_2"/>
    <property type="match status" value="1"/>
</dbReference>
<dbReference type="SUPFAM" id="SSF52266">
    <property type="entry name" value="SGNH hydrolase"/>
    <property type="match status" value="1"/>
</dbReference>
<proteinExistence type="predicted"/>
<name>A0A085GBQ4_EWIA3</name>
<dbReference type="Pfam" id="PF18668">
    <property type="entry name" value="Tail_spike_N"/>
    <property type="match status" value="1"/>
</dbReference>
<evidence type="ECO:0000313" key="4">
    <source>
        <dbReference type="Proteomes" id="UP000028640"/>
    </source>
</evidence>
<dbReference type="GO" id="GO:0016996">
    <property type="term" value="F:endo-alpha-(2,8)-sialidase activity"/>
    <property type="evidence" value="ECO:0007669"/>
    <property type="project" value="UniProtKB-EC"/>
</dbReference>
<dbReference type="EMBL" id="JMPJ01000051">
    <property type="protein sequence ID" value="KFC81149.1"/>
    <property type="molecule type" value="Genomic_DNA"/>
</dbReference>
<dbReference type="EC" id="3.2.1.129" evidence="3"/>
<dbReference type="RefSeq" id="WP_034790684.1">
    <property type="nucleotide sequence ID" value="NZ_JMPJ01000051.1"/>
</dbReference>
<dbReference type="OrthoDB" id="6497844at2"/>
<dbReference type="InterPro" id="IPR036514">
    <property type="entry name" value="SGNH_hydro_sf"/>
</dbReference>
<gene>
    <name evidence="3" type="ORF">GEAM_1782</name>
</gene>
<dbReference type="GeneID" id="78380130"/>
<dbReference type="STRING" id="910964.GEAM_1782"/>
<dbReference type="Gene3D" id="2.10.10.80">
    <property type="match status" value="1"/>
</dbReference>
<feature type="domain" description="SGNH hydrolase-type esterase" evidence="1">
    <location>
        <begin position="484"/>
        <end position="666"/>
    </location>
</feature>
<dbReference type="eggNOG" id="COG2755">
    <property type="taxonomic scope" value="Bacteria"/>
</dbReference>
<dbReference type="Gene3D" id="3.40.50.1110">
    <property type="entry name" value="SGNH hydrolase"/>
    <property type="match status" value="1"/>
</dbReference>
<feature type="domain" description="Tail spike TSP1/Gp66 N-terminal" evidence="2">
    <location>
        <begin position="65"/>
        <end position="123"/>
    </location>
</feature>
<accession>A0A085GBQ4</accession>
<dbReference type="GO" id="GO:0016788">
    <property type="term" value="F:hydrolase activity, acting on ester bonds"/>
    <property type="evidence" value="ECO:0007669"/>
    <property type="project" value="UniProtKB-ARBA"/>
</dbReference>
<comment type="caution">
    <text evidence="3">The sequence shown here is derived from an EMBL/GenBank/DDBJ whole genome shotgun (WGS) entry which is preliminary data.</text>
</comment>
<evidence type="ECO:0000259" key="2">
    <source>
        <dbReference type="Pfam" id="PF18668"/>
    </source>
</evidence>
<evidence type="ECO:0000313" key="3">
    <source>
        <dbReference type="EMBL" id="KFC81149.1"/>
    </source>
</evidence>
<reference evidence="3 4" key="1">
    <citation type="submission" date="2014-05" db="EMBL/GenBank/DDBJ databases">
        <title>ATOL: Assembling a taxonomically balanced genome-scale reconstruction of the evolutionary history of the Enterobacteriaceae.</title>
        <authorList>
            <person name="Plunkett G.III."/>
            <person name="Neeno-Eckwall E.C."/>
            <person name="Glasner J.D."/>
            <person name="Perna N.T."/>
        </authorList>
    </citation>
    <scope>NUCLEOTIDE SEQUENCE [LARGE SCALE GENOMIC DNA]</scope>
    <source>
        <strain evidence="3 4">ATCC 33852</strain>
    </source>
</reference>
<protein>
    <submittedName>
        <fullName evidence="3">Phage tail fiber protein</fullName>
        <ecNumber evidence="3">3.1.-.-</ecNumber>
        <ecNumber evidence="3">3.2.1.129</ecNumber>
    </submittedName>
</protein>
<keyword evidence="3" id="KW-0378">Hydrolase</keyword>
<sequence>MATTPTSNPIPSEAPQDLKFNAGKIDEFVTSDSQYYIDRFRVNRRTINGINFDSNQAILNYGYITKDSFEDGSTLSLANECLRWKSNGEYYRWDGTFPKVVPAGATPDSAGGVGKGKWVGVGDGALRSALKGPAGTDLIKGTKNAGNAVSRSLTDILSDRISIYDFGGKDDFDGTNTNSATNNRNAFAAYFSYLNSIGGGDLCLKKTLGGTGKYFISGDDATQANSPVRIVADEGVSIHLTFSGGPENSPLVKTGLKSNIQIPIHYLNFGFGTFIGVNVQKQLGEILPTLNNGDGVYTIPVSLSGNNDFRAIRLSNINATISPTSTASDSIVIPGGGVPTAAVTDAKNGEEVLALISSPPSGVFFAGVITSKGYAYFAQDSGTQLVKLVDSTEGMTNILSGTPYALMNQQRDNFNNAIVSVKVTSARSFSMLVNGLVIGSYTTRSSIQGVCFGAENINDNISVSQMTKIVGQSFAGSKPLKLIVVGDSISDTSVQYSHAKYLQMILGSAGINIAEINNIATSGENAAQQYSKLQSVGSGYDICMIQIGVNDVQGSTSFSSFVSTIKGMVNYAKSIGAQPIVGIPTSFYSKAEASANGQSGGQNTLNNNSLHTYRALLIRAVSEAGGLLNMEPMKSYGAMTAKWLSLTPYAVSDSIVVDNIHPSPYGSMLLAQGWARSIIGYLCRPNTTNSESFESMPTGWLSSGFGLIAVPEVKGREFSGAISLHATNNNDGAVAFKLPPSFKVEKVKTFPVTGMNASGLPSGVCNMYVGTNGNCYFFNIASGTTQISLDGVKI</sequence>
<dbReference type="InterPro" id="IPR013830">
    <property type="entry name" value="SGNH_hydro"/>
</dbReference>
<dbReference type="Proteomes" id="UP000028640">
    <property type="component" value="Unassembled WGS sequence"/>
</dbReference>
<organism evidence="3 4">
    <name type="scientific">Ewingella americana (strain ATCC 33852 / DSM 4580 / CCUG 14506 / JCM 5911 / LMG 7869 / NCTC 12157 / CDC 1468-78)</name>
    <dbReference type="NCBI Taxonomy" id="910964"/>
    <lineage>
        <taxon>Bacteria</taxon>
        <taxon>Pseudomonadati</taxon>
        <taxon>Pseudomonadota</taxon>
        <taxon>Gammaproteobacteria</taxon>
        <taxon>Enterobacterales</taxon>
        <taxon>Yersiniaceae</taxon>
        <taxon>Ewingella</taxon>
    </lineage>
</organism>
<dbReference type="InterPro" id="IPR040775">
    <property type="entry name" value="Tail_spike_N"/>
</dbReference>
<keyword evidence="3" id="KW-0326">Glycosidase</keyword>
<keyword evidence="4" id="KW-1185">Reference proteome</keyword>
<dbReference type="AlphaFoldDB" id="A0A085GBQ4"/>